<dbReference type="RefSeq" id="XP_008588248.1">
    <property type="nucleotide sequence ID" value="XM_008590026.1"/>
</dbReference>
<dbReference type="InterPro" id="IPR035004">
    <property type="entry name" value="Emerin"/>
</dbReference>
<evidence type="ECO:0000256" key="1">
    <source>
        <dbReference type="SAM" id="MobiDB-lite"/>
    </source>
</evidence>
<proteinExistence type="predicted"/>
<evidence type="ECO:0000313" key="3">
    <source>
        <dbReference type="RefSeq" id="XP_008588248.1"/>
    </source>
</evidence>
<reference evidence="3" key="1">
    <citation type="submission" date="2025-08" db="UniProtKB">
        <authorList>
            <consortium name="RefSeq"/>
        </authorList>
    </citation>
    <scope>IDENTIFICATION</scope>
</reference>
<organism evidence="2 3">
    <name type="scientific">Galeopterus variegatus</name>
    <name type="common">Malayan flying lemur</name>
    <name type="synonym">Cynocephalus variegatus</name>
    <dbReference type="NCBI Taxonomy" id="482537"/>
    <lineage>
        <taxon>Eukaryota</taxon>
        <taxon>Metazoa</taxon>
        <taxon>Chordata</taxon>
        <taxon>Craniata</taxon>
        <taxon>Vertebrata</taxon>
        <taxon>Euteleostomi</taxon>
        <taxon>Mammalia</taxon>
        <taxon>Eutheria</taxon>
        <taxon>Euarchontoglires</taxon>
        <taxon>Dermoptera</taxon>
        <taxon>Cynocephalidae</taxon>
        <taxon>Galeopterus</taxon>
    </lineage>
</organism>
<evidence type="ECO:0000313" key="2">
    <source>
        <dbReference type="Proteomes" id="UP000694923"/>
    </source>
</evidence>
<gene>
    <name evidence="3" type="primary">LOC103605439</name>
</gene>
<dbReference type="PANTHER" id="PTHR15171:SF2">
    <property type="entry name" value="EMERIN"/>
    <property type="match status" value="1"/>
</dbReference>
<protein>
    <submittedName>
        <fullName evidence="3">Uncharacterized protein LOC103605439</fullName>
    </submittedName>
</protein>
<keyword evidence="2" id="KW-1185">Reference proteome</keyword>
<feature type="region of interest" description="Disordered" evidence="1">
    <location>
        <begin position="216"/>
        <end position="241"/>
    </location>
</feature>
<feature type="compositionally biased region" description="Low complexity" evidence="1">
    <location>
        <begin position="228"/>
        <end position="241"/>
    </location>
</feature>
<accession>A0ABM0S5V7</accession>
<dbReference type="PANTHER" id="PTHR15171">
    <property type="entry name" value="EMERIN"/>
    <property type="match status" value="1"/>
</dbReference>
<name>A0ABM0S5V7_GALVR</name>
<sequence>MDESEVVSDPELAALPLQFIPHGNVLGTWRPEAVGFADHTPDRPAPRVWPGCTNNLLEEEIFKCITQRQRRLLLSNSSASSYGISSETQPQRPTWPPMGWERGMGDGEDGSGLCGKGVGRLGRCGEGRKSWGAHGLFPLPNSDLYSALEGSSDMYILPKKEDTSLDQSKIADSFHHQIRDDSLLSSSEEDSGEHPKYVLDSSYQSIAHYSRISSISKSSKDLSFYPTSSSSSSLSSSSCSCSSCLTQYTIQP</sequence>
<dbReference type="Proteomes" id="UP000694923">
    <property type="component" value="Unplaced"/>
</dbReference>
<dbReference type="GeneID" id="103605439"/>